<evidence type="ECO:0000259" key="14">
    <source>
        <dbReference type="Pfam" id="PF21760"/>
    </source>
</evidence>
<evidence type="ECO:0000256" key="11">
    <source>
        <dbReference type="HAMAP-Rule" id="MF_01463"/>
    </source>
</evidence>
<dbReference type="InterPro" id="IPR048631">
    <property type="entry name" value="SecD_1st"/>
</dbReference>
<accession>A0A126T211</accession>
<dbReference type="GO" id="GO:0015450">
    <property type="term" value="F:protein-transporting ATPase activity"/>
    <property type="evidence" value="ECO:0007669"/>
    <property type="project" value="InterPro"/>
</dbReference>
<evidence type="ECO:0000256" key="2">
    <source>
        <dbReference type="ARBA" id="ARBA00022448"/>
    </source>
</evidence>
<dbReference type="GO" id="GO:0043952">
    <property type="term" value="P:protein transport by the Sec complex"/>
    <property type="evidence" value="ECO:0007669"/>
    <property type="project" value="UniProtKB-UniRule"/>
</dbReference>
<keyword evidence="2 11" id="KW-0813">Transport</keyword>
<dbReference type="InterPro" id="IPR027398">
    <property type="entry name" value="SecD-TM"/>
</dbReference>
<dbReference type="Gene3D" id="3.30.1360.200">
    <property type="match status" value="1"/>
</dbReference>
<dbReference type="Proteomes" id="UP000030512">
    <property type="component" value="Chromosome"/>
</dbReference>
<evidence type="ECO:0000256" key="6">
    <source>
        <dbReference type="ARBA" id="ARBA00022989"/>
    </source>
</evidence>
<dbReference type="GO" id="GO:0065002">
    <property type="term" value="P:intracellular protein transmembrane transport"/>
    <property type="evidence" value="ECO:0007669"/>
    <property type="project" value="UniProtKB-UniRule"/>
</dbReference>
<evidence type="ECO:0000313" key="17">
    <source>
        <dbReference type="Proteomes" id="UP000030512"/>
    </source>
</evidence>
<evidence type="ECO:0000259" key="13">
    <source>
        <dbReference type="Pfam" id="PF13721"/>
    </source>
</evidence>
<feature type="transmembrane region" description="Helical" evidence="11">
    <location>
        <begin position="453"/>
        <end position="472"/>
    </location>
</feature>
<feature type="domain" description="Protein translocase subunit SecDF P1" evidence="14">
    <location>
        <begin position="227"/>
        <end position="284"/>
    </location>
</feature>
<proteinExistence type="inferred from homology"/>
<evidence type="ECO:0000256" key="9">
    <source>
        <dbReference type="ARBA" id="ARBA00060774"/>
    </source>
</evidence>
<evidence type="ECO:0000256" key="5">
    <source>
        <dbReference type="ARBA" id="ARBA00022927"/>
    </source>
</evidence>
<sequence>MQNHFPVWKNILVLIVLLIGTIYALPNIYGNDPAVQLASSNATPLQQSQADEVAASIKNAGFAVKSFEFTDGKILTRFNNTDEQMKSADLLREQMSGKATVALNLAPATPGWLRALGANPMHLGLDLRGGVHFLLEVDMDSALKQAEERYTNDIRSAFRDAKVRYQSVAKEAGGIKIVLPNEESRIAATEVLNKDFRALDLVESGPNEFTLNIPERNLREIKKAALGQNITTLRNRVNELGVAEPIIQQQGDSRIVVQLPGVQDTTRAKELLGTTATLEYRLVDVEHDVQSALGGHEPIGSRLYKDKNGAPVLLKRAVIVTGDQITDASSGLDQDGSPAVFITLDGVGAKKMGKMTQENIGKPMAVVFIEYKSETRVVNGEKVQHKEKVEKVISVATIRDSFSKRFQTTGLDSPEEARTLALLLRAGALAAPVEIVEERTVGPSLGQENIDQGMMSITAGFLLVVFFMIVYYRAFGLIANFALLFNVVLLISIMSVLQATLTLPGMAGIVLTVGMAVDANVLINERIREELRHGLSLQASIYVGYEKAFATILDSNVTHLIVAVLLFGFGTGPVKGFALVLTIGILTSLFTAITGTRMLVNWFYGGDRKVEKLSI</sequence>
<comment type="caution">
    <text evidence="11">Lacks conserved residue(s) required for the propagation of feature annotation.</text>
</comment>
<dbReference type="Pfam" id="PF22599">
    <property type="entry name" value="SecDF_P1_head"/>
    <property type="match status" value="1"/>
</dbReference>
<dbReference type="InterPro" id="IPR054384">
    <property type="entry name" value="SecDF_P1_head"/>
</dbReference>
<dbReference type="AlphaFoldDB" id="A0A126T211"/>
<evidence type="ECO:0000256" key="3">
    <source>
        <dbReference type="ARBA" id="ARBA00022475"/>
    </source>
</evidence>
<evidence type="ECO:0000256" key="10">
    <source>
        <dbReference type="ARBA" id="ARBA00068220"/>
    </source>
</evidence>
<feature type="domain" description="SecDF P1 head subdomain" evidence="15">
    <location>
        <begin position="303"/>
        <end position="431"/>
    </location>
</feature>
<dbReference type="InterPro" id="IPR048634">
    <property type="entry name" value="SecD_SecF_C"/>
</dbReference>
<dbReference type="OrthoDB" id="9805019at2"/>
<dbReference type="Pfam" id="PF13721">
    <property type="entry name" value="SecD-TM1"/>
    <property type="match status" value="1"/>
</dbReference>
<dbReference type="InterPro" id="IPR022646">
    <property type="entry name" value="SecD/SecF_CS"/>
</dbReference>
<evidence type="ECO:0000256" key="1">
    <source>
        <dbReference type="ARBA" id="ARBA00004651"/>
    </source>
</evidence>
<dbReference type="HAMAP" id="MF_01463_B">
    <property type="entry name" value="SecD_B"/>
    <property type="match status" value="1"/>
</dbReference>
<dbReference type="InterPro" id="IPR055344">
    <property type="entry name" value="SecD_SecF_C_bact"/>
</dbReference>
<keyword evidence="17" id="KW-1185">Reference proteome</keyword>
<protein>
    <recommendedName>
        <fullName evidence="10 11">Protein translocase subunit SecD</fullName>
    </recommendedName>
</protein>
<feature type="transmembrane region" description="Helical" evidence="11">
    <location>
        <begin position="576"/>
        <end position="600"/>
    </location>
</feature>
<dbReference type="FunFam" id="1.20.1640.10:FF:000004">
    <property type="entry name" value="Protein translocase subunit SecD"/>
    <property type="match status" value="1"/>
</dbReference>
<evidence type="ECO:0000256" key="8">
    <source>
        <dbReference type="ARBA" id="ARBA00023136"/>
    </source>
</evidence>
<dbReference type="NCBIfam" id="TIGR01129">
    <property type="entry name" value="secD"/>
    <property type="match status" value="1"/>
</dbReference>
<comment type="similarity">
    <text evidence="9 11">Belongs to the SecD/SecF family. SecD subfamily.</text>
</comment>
<keyword evidence="4 11" id="KW-0812">Transmembrane</keyword>
<dbReference type="GO" id="GO:0005886">
    <property type="term" value="C:plasma membrane"/>
    <property type="evidence" value="ECO:0007669"/>
    <property type="project" value="UniProtKB-SubCell"/>
</dbReference>
<feature type="transmembrane region" description="Helical" evidence="11">
    <location>
        <begin position="477"/>
        <end position="497"/>
    </location>
</feature>
<dbReference type="STRING" id="1538553.JT25_004415"/>
<keyword evidence="3 11" id="KW-1003">Cell membrane</keyword>
<dbReference type="Pfam" id="PF21760">
    <property type="entry name" value="SecD_1st"/>
    <property type="match status" value="1"/>
</dbReference>
<dbReference type="FunFam" id="3.30.70.3400:FF:000003">
    <property type="entry name" value="Preprotein translocase subunit SecD"/>
    <property type="match status" value="1"/>
</dbReference>
<dbReference type="Gene3D" id="3.30.70.3400">
    <property type="match status" value="2"/>
</dbReference>
<keyword evidence="8 11" id="KW-0472">Membrane</keyword>
<gene>
    <name evidence="11 16" type="primary">secD</name>
    <name evidence="16" type="ORF">JT25_004415</name>
</gene>
<dbReference type="GO" id="GO:0006605">
    <property type="term" value="P:protein targeting"/>
    <property type="evidence" value="ECO:0007669"/>
    <property type="project" value="UniProtKB-UniRule"/>
</dbReference>
<evidence type="ECO:0000313" key="16">
    <source>
        <dbReference type="EMBL" id="AMK75734.1"/>
    </source>
</evidence>
<evidence type="ECO:0000256" key="7">
    <source>
        <dbReference type="ARBA" id="ARBA00023010"/>
    </source>
</evidence>
<evidence type="ECO:0000256" key="4">
    <source>
        <dbReference type="ARBA" id="ARBA00022692"/>
    </source>
</evidence>
<dbReference type="InterPro" id="IPR005791">
    <property type="entry name" value="SecD"/>
</dbReference>
<dbReference type="FunFam" id="3.30.1360.200:FF:000001">
    <property type="entry name" value="Protein translocase subunit SecD"/>
    <property type="match status" value="1"/>
</dbReference>
<dbReference type="Pfam" id="PF07549">
    <property type="entry name" value="Sec_GG"/>
    <property type="match status" value="1"/>
</dbReference>
<dbReference type="RefSeq" id="WP_036274832.1">
    <property type="nucleotide sequence ID" value="NZ_CP014476.1"/>
</dbReference>
<dbReference type="Gene3D" id="1.20.1640.10">
    <property type="entry name" value="Multidrug efflux transporter AcrB transmembrane domain"/>
    <property type="match status" value="1"/>
</dbReference>
<keyword evidence="7 11" id="KW-0811">Translocation</keyword>
<name>A0A126T211_9GAMM</name>
<comment type="subcellular location">
    <subcellularLocation>
        <location evidence="1 11">Cell membrane</location>
        <topology evidence="1 11">Multi-pass membrane protein</topology>
    </subcellularLocation>
</comment>
<organism evidence="16 17">
    <name type="scientific">Methylomonas denitrificans</name>
    <dbReference type="NCBI Taxonomy" id="1538553"/>
    <lineage>
        <taxon>Bacteria</taxon>
        <taxon>Pseudomonadati</taxon>
        <taxon>Pseudomonadota</taxon>
        <taxon>Gammaproteobacteria</taxon>
        <taxon>Methylococcales</taxon>
        <taxon>Methylococcaceae</taxon>
        <taxon>Methylomonas</taxon>
    </lineage>
</organism>
<keyword evidence="5 11" id="KW-0653">Protein transport</keyword>
<dbReference type="KEGG" id="mdn:JT25_004415"/>
<dbReference type="InterPro" id="IPR022813">
    <property type="entry name" value="SecD/SecF_arch_bac"/>
</dbReference>
<dbReference type="Pfam" id="PF02355">
    <property type="entry name" value="SecD_SecF_C"/>
    <property type="match status" value="1"/>
</dbReference>
<feature type="domain" description="Protein export membrane protein SecD/SecF C-terminal" evidence="12">
    <location>
        <begin position="433"/>
        <end position="593"/>
    </location>
</feature>
<comment type="function">
    <text evidence="11">Part of the Sec protein translocase complex. Interacts with the SecYEG preprotein conducting channel. SecDF uses the proton motive force (PMF) to complete protein translocation after the ATP-dependent function of SecA.</text>
</comment>
<dbReference type="PANTHER" id="PTHR30081:SF1">
    <property type="entry name" value="PROTEIN TRANSLOCASE SUBUNIT SECD"/>
    <property type="match status" value="1"/>
</dbReference>
<feature type="domain" description="SecD export protein N-terminal TM" evidence="13">
    <location>
        <begin position="3"/>
        <end position="103"/>
    </location>
</feature>
<feature type="transmembrane region" description="Helical" evidence="11">
    <location>
        <begin position="548"/>
        <end position="570"/>
    </location>
</feature>
<comment type="subunit">
    <text evidence="11">Forms a complex with SecF. Part of the essential Sec protein translocation apparatus which comprises SecA, SecYEG and auxiliary proteins SecDF-YajC and YidC.</text>
</comment>
<keyword evidence="6 11" id="KW-1133">Transmembrane helix</keyword>
<dbReference type="EMBL" id="CP014476">
    <property type="protein sequence ID" value="AMK75734.1"/>
    <property type="molecule type" value="Genomic_DNA"/>
</dbReference>
<dbReference type="SUPFAM" id="SSF82866">
    <property type="entry name" value="Multidrug efflux transporter AcrB transmembrane domain"/>
    <property type="match status" value="1"/>
</dbReference>
<reference evidence="16 17" key="1">
    <citation type="journal article" date="2015" name="Environ. Microbiol.">
        <title>Methane oxidation coupled to nitrate reduction under hypoxia by the Gammaproteobacterium Methylomonas denitrificans, sp. nov. type strain FJG1.</title>
        <authorList>
            <person name="Kits K.D."/>
            <person name="Klotz M.G."/>
            <person name="Stein L.Y."/>
        </authorList>
    </citation>
    <scope>NUCLEOTIDE SEQUENCE [LARGE SCALE GENOMIC DNA]</scope>
    <source>
        <strain evidence="16 17">FJG1</strain>
    </source>
</reference>
<dbReference type="NCBIfam" id="TIGR00916">
    <property type="entry name" value="2A0604s01"/>
    <property type="match status" value="1"/>
</dbReference>
<evidence type="ECO:0000259" key="15">
    <source>
        <dbReference type="Pfam" id="PF22599"/>
    </source>
</evidence>
<evidence type="ECO:0000259" key="12">
    <source>
        <dbReference type="Pfam" id="PF02355"/>
    </source>
</evidence>
<dbReference type="PANTHER" id="PTHR30081">
    <property type="entry name" value="PROTEIN-EXPORT MEMBRANE PROTEIN SEC"/>
    <property type="match status" value="1"/>
</dbReference>